<feature type="region of interest" description="Disordered" evidence="1">
    <location>
        <begin position="139"/>
        <end position="158"/>
    </location>
</feature>
<organism evidence="2 3">
    <name type="scientific">Allacma fusca</name>
    <dbReference type="NCBI Taxonomy" id="39272"/>
    <lineage>
        <taxon>Eukaryota</taxon>
        <taxon>Metazoa</taxon>
        <taxon>Ecdysozoa</taxon>
        <taxon>Arthropoda</taxon>
        <taxon>Hexapoda</taxon>
        <taxon>Collembola</taxon>
        <taxon>Symphypleona</taxon>
        <taxon>Sminthuridae</taxon>
        <taxon>Allacma</taxon>
    </lineage>
</organism>
<keyword evidence="3" id="KW-1185">Reference proteome</keyword>
<gene>
    <name evidence="2" type="ORF">AFUS01_LOCUS30970</name>
</gene>
<evidence type="ECO:0000313" key="3">
    <source>
        <dbReference type="Proteomes" id="UP000708208"/>
    </source>
</evidence>
<reference evidence="2" key="1">
    <citation type="submission" date="2021-06" db="EMBL/GenBank/DDBJ databases">
        <authorList>
            <person name="Hodson N. C."/>
            <person name="Mongue J. A."/>
            <person name="Jaron S. K."/>
        </authorList>
    </citation>
    <scope>NUCLEOTIDE SEQUENCE</scope>
</reference>
<feature type="region of interest" description="Disordered" evidence="1">
    <location>
        <begin position="59"/>
        <end position="85"/>
    </location>
</feature>
<sequence>MCEPILERTMGEPSDQAGRGYKDRVVSVREYSHFFSYCNVTGVGNDYYHSIAQSGNKPGGFHIIRKPRKQSEPDTAESSSARAGTIKNTVVPACKDEEMTQKDMGSVSESDINKIDIKYLVSGKEVPYVGMDVDEDELLQSGEEENTERSTREGQMGETLKVKKGKQLSVWQRMKLPRQKTNQEAKQTPGNKIETVVKQVDGKAQGVQRKKPILEMQPKPRKESTELGQDPLAVIGMVEGEPDKWIDAEGAQQFRWGLDRELDREYEVNKIAYVEGAKVKGLQSSKNGYPYRKVTFTVVSKIRLFVSMEISLTQKGISRRV</sequence>
<evidence type="ECO:0000256" key="1">
    <source>
        <dbReference type="SAM" id="MobiDB-lite"/>
    </source>
</evidence>
<feature type="compositionally biased region" description="Polar residues" evidence="1">
    <location>
        <begin position="76"/>
        <end position="85"/>
    </location>
</feature>
<dbReference type="Proteomes" id="UP000708208">
    <property type="component" value="Unassembled WGS sequence"/>
</dbReference>
<proteinExistence type="predicted"/>
<accession>A0A8J2PA60</accession>
<protein>
    <submittedName>
        <fullName evidence="2">Uncharacterized protein</fullName>
    </submittedName>
</protein>
<dbReference type="AlphaFoldDB" id="A0A8J2PA60"/>
<dbReference type="EMBL" id="CAJVCH010483268">
    <property type="protein sequence ID" value="CAG7820586.1"/>
    <property type="molecule type" value="Genomic_DNA"/>
</dbReference>
<name>A0A8J2PA60_9HEXA</name>
<comment type="caution">
    <text evidence="2">The sequence shown here is derived from an EMBL/GenBank/DDBJ whole genome shotgun (WGS) entry which is preliminary data.</text>
</comment>
<evidence type="ECO:0000313" key="2">
    <source>
        <dbReference type="EMBL" id="CAG7820586.1"/>
    </source>
</evidence>